<keyword evidence="2" id="KW-0677">Repeat</keyword>
<dbReference type="GO" id="GO:0010468">
    <property type="term" value="P:regulation of gene expression"/>
    <property type="evidence" value="ECO:0007669"/>
    <property type="project" value="TreeGrafter"/>
</dbReference>
<dbReference type="PROSITE" id="PS50071">
    <property type="entry name" value="HOMEOBOX_2"/>
    <property type="match status" value="1"/>
</dbReference>
<keyword evidence="1" id="KW-0479">Metal-binding</keyword>
<feature type="compositionally biased region" description="Basic and acidic residues" evidence="11">
    <location>
        <begin position="872"/>
        <end position="897"/>
    </location>
</feature>
<evidence type="ECO:0000256" key="1">
    <source>
        <dbReference type="ARBA" id="ARBA00022723"/>
    </source>
</evidence>
<dbReference type="Proteomes" id="UP000694383">
    <property type="component" value="Unplaced"/>
</dbReference>
<dbReference type="Gene3D" id="1.10.10.60">
    <property type="entry name" value="Homeodomain-like"/>
    <property type="match status" value="1"/>
</dbReference>
<dbReference type="GO" id="GO:0005634">
    <property type="term" value="C:nucleus"/>
    <property type="evidence" value="ECO:0007669"/>
    <property type="project" value="UniProtKB-SubCell"/>
</dbReference>
<evidence type="ECO:0000256" key="10">
    <source>
        <dbReference type="PROSITE-ProRule" id="PRU00108"/>
    </source>
</evidence>
<organism evidence="13 14">
    <name type="scientific">Oryzias sinensis</name>
    <name type="common">Chinese medaka</name>
    <dbReference type="NCBI Taxonomy" id="183150"/>
    <lineage>
        <taxon>Eukaryota</taxon>
        <taxon>Metazoa</taxon>
        <taxon>Chordata</taxon>
        <taxon>Craniata</taxon>
        <taxon>Vertebrata</taxon>
        <taxon>Euteleostomi</taxon>
        <taxon>Actinopterygii</taxon>
        <taxon>Neopterygii</taxon>
        <taxon>Teleostei</taxon>
        <taxon>Neoteleostei</taxon>
        <taxon>Acanthomorphata</taxon>
        <taxon>Ovalentaria</taxon>
        <taxon>Atherinomorphae</taxon>
        <taxon>Beloniformes</taxon>
        <taxon>Adrianichthyidae</taxon>
        <taxon>Oryziinae</taxon>
        <taxon>Oryzias</taxon>
    </lineage>
</organism>
<dbReference type="SMART" id="SM00355">
    <property type="entry name" value="ZnF_C2H2"/>
    <property type="match status" value="7"/>
</dbReference>
<feature type="compositionally biased region" description="Basic and acidic residues" evidence="11">
    <location>
        <begin position="1091"/>
        <end position="1122"/>
    </location>
</feature>
<name>A0A8C7X7M0_9TELE</name>
<evidence type="ECO:0000256" key="5">
    <source>
        <dbReference type="ARBA" id="ARBA00023015"/>
    </source>
</evidence>
<dbReference type="InterPro" id="IPR045762">
    <property type="entry name" value="ADNP_Znf"/>
</dbReference>
<evidence type="ECO:0000256" key="7">
    <source>
        <dbReference type="ARBA" id="ARBA00023155"/>
    </source>
</evidence>
<feature type="DNA-binding region" description="Homeobox" evidence="10">
    <location>
        <begin position="930"/>
        <end position="979"/>
    </location>
</feature>
<proteinExistence type="predicted"/>
<keyword evidence="5" id="KW-0805">Transcription regulation</keyword>
<evidence type="ECO:0000256" key="6">
    <source>
        <dbReference type="ARBA" id="ARBA00023125"/>
    </source>
</evidence>
<evidence type="ECO:0000256" key="9">
    <source>
        <dbReference type="ARBA" id="ARBA00023242"/>
    </source>
</evidence>
<dbReference type="GO" id="GO:0003677">
    <property type="term" value="F:DNA binding"/>
    <property type="evidence" value="ECO:0007669"/>
    <property type="project" value="UniProtKB-UniRule"/>
</dbReference>
<dbReference type="InterPro" id="IPR001356">
    <property type="entry name" value="HD"/>
</dbReference>
<keyword evidence="14" id="KW-1185">Reference proteome</keyword>
<evidence type="ECO:0000256" key="8">
    <source>
        <dbReference type="ARBA" id="ARBA00023163"/>
    </source>
</evidence>
<dbReference type="AlphaFoldDB" id="A0A8C7X7M0"/>
<dbReference type="Pfam" id="PF19627">
    <property type="entry name" value="ADNP_N"/>
    <property type="match status" value="1"/>
</dbReference>
<sequence>MFQLPVGNVEKIRKARKAVKNILSEIGLEDCQTFLKDLDGNSEDNVGAEEAFKETDWEDVSEGYNSRQRKKWPYRSRSLCCNLCKYSSQNIYNFRSHVSRCHGYVQSFCALASCSQCLFIGHPKAVKKHMLFFHSKLPIANVQQKESPKTIFRGNERYQCRKCAFPSSSIFAIKKHIIIKHLDRLAEKYIGYRVHQQLTGSVKIYCCKVCKVNTGTLDQMLHHMLVEPAHYAVSTQVQSLMYENKNYNIKPTPNGNGLFVTFPNIVPKQQQPQVINSNSLILPSNGQPAGTVVALQPVQGTTNSTTLICTPGNNQTFLPPQASALVQLASAEAKGLLQPGATIALRGPVPQASPVVLPNVTLNAAPVNLPPATAQPQQTLQGQQIVLPSGLQGTVAGTGARIGSGTGTLSGGLTGTGSLTGLGSLTGTGSLTVSSTGNFTGTGVPSGSLTGTGSLTGIAKPAAVTQNAPTNHINLQGTMLTSQSLLSHLIPTGNKVNGMPTYTFAPLQAAGPTSQRTTPLKPVGQTSNFAPQTKKWITCPLCNELFPSNVFDMHMEVAHPTKPSASKSESLAARAAFLKKMPDKTVKCLTCKTLLSERSVFQHLLHGLSCLYCSSMFFSIRQLTEHIKQHNPSSKAYCDFLRQRYRVYSKSTGGILFPYFDVNTTAPREVLGDTEVNLALVTNSLDLIFFKLQPSSQPESCPAPVKISSANCPFCCEKFKHQSDHLQHLKQKHFVAPTIHAILKTEAFKCIYCNGVYTGKVTQQAVMLHIQRCRCSPKPPAPPPQPVQPLKPATAPQQILKPAQQQQPLLKPGQQLSQPHGLYFLQVPQGMTVAQALAPARVVPAARPVEPPETEAERQSQKRLEAALKEAMEANRREREQRAAMRKRQQEQERLFQERQLPPPEVEVPSDPSVKLALEPTVAERRGSEERKDFISKYFNRNPYATKAEMEELCRRLSVNKGEVSSLFSKKRSKCMKSLKRNTAVVLFGFNMTYLNSVKHNLLIPEQKPSTETLDQTPADPTEPPAPPAEAAEPSRHGDVSEPIDESGADGASAPVDEDAEKLSGQKSGSEADRTAEPVDASGTEVSEPVTETKPDGNPEPLEEREAEVSERLGGNGEKDPEAMDESGAGTLPEGDQAEPME</sequence>
<protein>
    <submittedName>
        <fullName evidence="13">ADNP homeobox 2b</fullName>
    </submittedName>
</protein>
<keyword evidence="9 10" id="KW-0539">Nucleus</keyword>
<feature type="region of interest" description="Disordered" evidence="11">
    <location>
        <begin position="872"/>
        <end position="912"/>
    </location>
</feature>
<feature type="domain" description="Homeobox" evidence="12">
    <location>
        <begin position="928"/>
        <end position="978"/>
    </location>
</feature>
<evidence type="ECO:0000313" key="13">
    <source>
        <dbReference type="Ensembl" id="ENSOSIP00000008806.1"/>
    </source>
</evidence>
<keyword evidence="6 10" id="KW-0238">DNA-binding</keyword>
<evidence type="ECO:0000259" key="12">
    <source>
        <dbReference type="PROSITE" id="PS50071"/>
    </source>
</evidence>
<feature type="region of interest" description="Disordered" evidence="11">
    <location>
        <begin position="1010"/>
        <end position="1142"/>
    </location>
</feature>
<dbReference type="GO" id="GO:0043249">
    <property type="term" value="P:erythrocyte maturation"/>
    <property type="evidence" value="ECO:0007669"/>
    <property type="project" value="Ensembl"/>
</dbReference>
<dbReference type="GeneTree" id="ENSGT00530000063631"/>
<evidence type="ECO:0000256" key="11">
    <source>
        <dbReference type="SAM" id="MobiDB-lite"/>
    </source>
</evidence>
<reference evidence="13" key="2">
    <citation type="submission" date="2025-09" db="UniProtKB">
        <authorList>
            <consortium name="Ensembl"/>
        </authorList>
    </citation>
    <scope>IDENTIFICATION</scope>
</reference>
<reference evidence="13" key="1">
    <citation type="submission" date="2025-08" db="UniProtKB">
        <authorList>
            <consortium name="Ensembl"/>
        </authorList>
    </citation>
    <scope>IDENTIFICATION</scope>
</reference>
<dbReference type="GO" id="GO:0008270">
    <property type="term" value="F:zinc ion binding"/>
    <property type="evidence" value="ECO:0007669"/>
    <property type="project" value="UniProtKB-KW"/>
</dbReference>
<dbReference type="SUPFAM" id="SSF46689">
    <property type="entry name" value="Homeodomain-like"/>
    <property type="match status" value="1"/>
</dbReference>
<evidence type="ECO:0000313" key="14">
    <source>
        <dbReference type="Proteomes" id="UP000694383"/>
    </source>
</evidence>
<dbReference type="Ensembl" id="ENSOSIT00000009383.1">
    <property type="protein sequence ID" value="ENSOSIP00000008806.1"/>
    <property type="gene ID" value="ENSOSIG00000005625.1"/>
</dbReference>
<dbReference type="PROSITE" id="PS00028">
    <property type="entry name" value="ZINC_FINGER_C2H2_1"/>
    <property type="match status" value="2"/>
</dbReference>
<evidence type="ECO:0000256" key="4">
    <source>
        <dbReference type="ARBA" id="ARBA00022833"/>
    </source>
</evidence>
<dbReference type="PANTHER" id="PTHR15740">
    <property type="entry name" value="NEUROPROTECTIVE PEPTIDE-CONTAINING PROTEIN"/>
    <property type="match status" value="1"/>
</dbReference>
<dbReference type="InterPro" id="IPR009057">
    <property type="entry name" value="Homeodomain-like_sf"/>
</dbReference>
<keyword evidence="3" id="KW-0863">Zinc-finger</keyword>
<keyword evidence="8" id="KW-0804">Transcription</keyword>
<keyword evidence="7 10" id="KW-0371">Homeobox</keyword>
<keyword evidence="4" id="KW-0862">Zinc</keyword>
<evidence type="ECO:0000256" key="3">
    <source>
        <dbReference type="ARBA" id="ARBA00022771"/>
    </source>
</evidence>
<dbReference type="PANTHER" id="PTHR15740:SF2">
    <property type="entry name" value="ACTIVITY-DEPENDENT NEUROPROTECTOR HOMEOBOX PROTEIN 2"/>
    <property type="match status" value="1"/>
</dbReference>
<comment type="subcellular location">
    <subcellularLocation>
        <location evidence="10">Nucleus</location>
    </subcellularLocation>
</comment>
<dbReference type="InterPro" id="IPR013087">
    <property type="entry name" value="Znf_C2H2_type"/>
</dbReference>
<evidence type="ECO:0000256" key="2">
    <source>
        <dbReference type="ARBA" id="ARBA00022737"/>
    </source>
</evidence>
<dbReference type="CDD" id="cd00086">
    <property type="entry name" value="homeodomain"/>
    <property type="match status" value="1"/>
</dbReference>
<accession>A0A8C7X7M0</accession>
<dbReference type="InterPro" id="IPR038861">
    <property type="entry name" value="ADNP/ADNP2"/>
</dbReference>